<dbReference type="GO" id="GO:0006351">
    <property type="term" value="P:DNA-templated transcription"/>
    <property type="evidence" value="ECO:0007669"/>
    <property type="project" value="InterPro"/>
</dbReference>
<dbReference type="InParanoid" id="K2SBN6"/>
<evidence type="ECO:0000259" key="2">
    <source>
        <dbReference type="Pfam" id="PF04082"/>
    </source>
</evidence>
<reference evidence="3 4" key="1">
    <citation type="journal article" date="2012" name="BMC Genomics">
        <title>Tools to kill: Genome of one of the most destructive plant pathogenic fungi Macrophomina phaseolina.</title>
        <authorList>
            <person name="Islam M.S."/>
            <person name="Haque M.S."/>
            <person name="Islam M.M."/>
            <person name="Emdad E.M."/>
            <person name="Halim A."/>
            <person name="Hossen Q.M.M."/>
            <person name="Hossain M.Z."/>
            <person name="Ahmed B."/>
            <person name="Rahim S."/>
            <person name="Rahman M.S."/>
            <person name="Alam M.M."/>
            <person name="Hou S."/>
            <person name="Wan X."/>
            <person name="Saito J.A."/>
            <person name="Alam M."/>
        </authorList>
    </citation>
    <scope>NUCLEOTIDE SEQUENCE [LARGE SCALE GENOMIC DNA]</scope>
    <source>
        <strain evidence="3 4">MS6</strain>
    </source>
</reference>
<evidence type="ECO:0000313" key="3">
    <source>
        <dbReference type="EMBL" id="EKG19814.1"/>
    </source>
</evidence>
<dbReference type="AlphaFoldDB" id="K2SBN6"/>
<sequence>MFNFRTHHSPLHDSLAEVHIRKELGDSFINEYFKTIHPQIPVLLRSEVAETWSRFWDTPSLGNKSLKGKELVLMVLALGARVSCVRGKSEASDLENWAAHFAERADLSSPFMPVPTLKTTHFLLLKASIAPPLYRAKPLLTGLPGNVRISAHEAE</sequence>
<dbReference type="EMBL" id="AHHD01000108">
    <property type="protein sequence ID" value="EKG19814.1"/>
    <property type="molecule type" value="Genomic_DNA"/>
</dbReference>
<proteinExistence type="predicted"/>
<gene>
    <name evidence="3" type="ORF">MPH_02883</name>
</gene>
<protein>
    <recommendedName>
        <fullName evidence="2">Xylanolytic transcriptional activator regulatory domain-containing protein</fullName>
    </recommendedName>
</protein>
<dbReference type="Pfam" id="PF04082">
    <property type="entry name" value="Fungal_trans"/>
    <property type="match status" value="1"/>
</dbReference>
<comment type="caution">
    <text evidence="3">The sequence shown here is derived from an EMBL/GenBank/DDBJ whole genome shotgun (WGS) entry which is preliminary data.</text>
</comment>
<evidence type="ECO:0000313" key="4">
    <source>
        <dbReference type="Proteomes" id="UP000007129"/>
    </source>
</evidence>
<dbReference type="InterPro" id="IPR007219">
    <property type="entry name" value="XnlR_reg_dom"/>
</dbReference>
<dbReference type="HOGENOM" id="CLU_1695817_0_0_1"/>
<name>K2SBN6_MACPH</name>
<dbReference type="GO" id="GO:0008270">
    <property type="term" value="F:zinc ion binding"/>
    <property type="evidence" value="ECO:0007669"/>
    <property type="project" value="InterPro"/>
</dbReference>
<organism evidence="3 4">
    <name type="scientific">Macrophomina phaseolina (strain MS6)</name>
    <name type="common">Charcoal rot fungus</name>
    <dbReference type="NCBI Taxonomy" id="1126212"/>
    <lineage>
        <taxon>Eukaryota</taxon>
        <taxon>Fungi</taxon>
        <taxon>Dikarya</taxon>
        <taxon>Ascomycota</taxon>
        <taxon>Pezizomycotina</taxon>
        <taxon>Dothideomycetes</taxon>
        <taxon>Dothideomycetes incertae sedis</taxon>
        <taxon>Botryosphaeriales</taxon>
        <taxon>Botryosphaeriaceae</taxon>
        <taxon>Macrophomina</taxon>
    </lineage>
</organism>
<dbReference type="GO" id="GO:0003677">
    <property type="term" value="F:DNA binding"/>
    <property type="evidence" value="ECO:0007669"/>
    <property type="project" value="InterPro"/>
</dbReference>
<dbReference type="Proteomes" id="UP000007129">
    <property type="component" value="Unassembled WGS sequence"/>
</dbReference>
<evidence type="ECO:0000256" key="1">
    <source>
        <dbReference type="ARBA" id="ARBA00023242"/>
    </source>
</evidence>
<dbReference type="CDD" id="cd12148">
    <property type="entry name" value="fungal_TF_MHR"/>
    <property type="match status" value="1"/>
</dbReference>
<dbReference type="STRING" id="1126212.K2SBN6"/>
<dbReference type="OrthoDB" id="5296287at2759"/>
<dbReference type="VEuPathDB" id="FungiDB:MPH_02883"/>
<keyword evidence="1" id="KW-0539">Nucleus</keyword>
<accession>K2SBN6</accession>
<feature type="domain" description="Xylanolytic transcriptional activator regulatory" evidence="2">
    <location>
        <begin position="29"/>
        <end position="123"/>
    </location>
</feature>